<dbReference type="HOGENOM" id="CLU_047691_3_0_0"/>
<feature type="domain" description="RNA polymerase sigma-70 region 2" evidence="6">
    <location>
        <begin position="33"/>
        <end position="99"/>
    </location>
</feature>
<dbReference type="GO" id="GO:0003677">
    <property type="term" value="F:DNA binding"/>
    <property type="evidence" value="ECO:0007669"/>
    <property type="project" value="UniProtKB-KW"/>
</dbReference>
<dbReference type="PANTHER" id="PTHR43133:SF8">
    <property type="entry name" value="RNA POLYMERASE SIGMA FACTOR HI_1459-RELATED"/>
    <property type="match status" value="1"/>
</dbReference>
<dbReference type="STRING" id="479434.Sthe_0675"/>
<keyword evidence="2" id="KW-0805">Transcription regulation</keyword>
<dbReference type="GO" id="GO:0006352">
    <property type="term" value="P:DNA-templated transcription initiation"/>
    <property type="evidence" value="ECO:0007669"/>
    <property type="project" value="InterPro"/>
</dbReference>
<dbReference type="Gene3D" id="1.10.1740.10">
    <property type="match status" value="1"/>
</dbReference>
<organism evidence="8 9">
    <name type="scientific">Sphaerobacter thermophilus (strain ATCC 49802 / DSM 20745 / KCCM 41009 / NCIMB 13125 / S 6022)</name>
    <dbReference type="NCBI Taxonomy" id="479434"/>
    <lineage>
        <taxon>Bacteria</taxon>
        <taxon>Pseudomonadati</taxon>
        <taxon>Thermomicrobiota</taxon>
        <taxon>Thermomicrobia</taxon>
        <taxon>Sphaerobacterales</taxon>
        <taxon>Sphaerobacterineae</taxon>
        <taxon>Sphaerobacteraceae</taxon>
        <taxon>Sphaerobacter</taxon>
    </lineage>
</organism>
<dbReference type="InterPro" id="IPR013324">
    <property type="entry name" value="RNA_pol_sigma_r3/r4-like"/>
</dbReference>
<protein>
    <submittedName>
        <fullName evidence="8">RNA polymerase, sigma-24 subunit, ECF subfamily</fullName>
    </submittedName>
</protein>
<accession>D1C1J5</accession>
<keyword evidence="4" id="KW-0238">DNA-binding</keyword>
<dbReference type="Pfam" id="PF08281">
    <property type="entry name" value="Sigma70_r4_2"/>
    <property type="match status" value="1"/>
</dbReference>
<evidence type="ECO:0000256" key="2">
    <source>
        <dbReference type="ARBA" id="ARBA00023015"/>
    </source>
</evidence>
<feature type="domain" description="RNA polymerase sigma factor 70 region 4 type 2" evidence="7">
    <location>
        <begin position="137"/>
        <end position="189"/>
    </location>
</feature>
<dbReference type="SUPFAM" id="SSF88946">
    <property type="entry name" value="Sigma2 domain of RNA polymerase sigma factors"/>
    <property type="match status" value="1"/>
</dbReference>
<proteinExistence type="inferred from homology"/>
<reference evidence="9" key="1">
    <citation type="submission" date="2009-11" db="EMBL/GenBank/DDBJ databases">
        <title>The complete chromosome 1 of Sphaerobacter thermophilus DSM 20745.</title>
        <authorList>
            <person name="Lucas S."/>
            <person name="Copeland A."/>
            <person name="Lapidus A."/>
            <person name="Glavina del Rio T."/>
            <person name="Dalin E."/>
            <person name="Tice H."/>
            <person name="Bruce D."/>
            <person name="Goodwin L."/>
            <person name="Pitluck S."/>
            <person name="Kyrpides N."/>
            <person name="Mavromatis K."/>
            <person name="Ivanova N."/>
            <person name="Mikhailova N."/>
            <person name="LaButti K.M."/>
            <person name="Clum A."/>
            <person name="Sun H.I."/>
            <person name="Brettin T."/>
            <person name="Detter J.C."/>
            <person name="Han C."/>
            <person name="Larimer F."/>
            <person name="Land M."/>
            <person name="Hauser L."/>
            <person name="Markowitz V."/>
            <person name="Cheng J.F."/>
            <person name="Hugenholtz P."/>
            <person name="Woyke T."/>
            <person name="Wu D."/>
            <person name="Steenblock K."/>
            <person name="Schneider S."/>
            <person name="Pukall R."/>
            <person name="Goeker M."/>
            <person name="Klenk H.P."/>
            <person name="Eisen J.A."/>
        </authorList>
    </citation>
    <scope>NUCLEOTIDE SEQUENCE [LARGE SCALE GENOMIC DNA]</scope>
    <source>
        <strain evidence="9">ATCC 49802 / DSM 20745 / S 6022</strain>
    </source>
</reference>
<dbReference type="InParanoid" id="D1C1J5"/>
<evidence type="ECO:0000259" key="7">
    <source>
        <dbReference type="Pfam" id="PF08281"/>
    </source>
</evidence>
<evidence type="ECO:0000256" key="4">
    <source>
        <dbReference type="ARBA" id="ARBA00023125"/>
    </source>
</evidence>
<dbReference type="eggNOG" id="COG1595">
    <property type="taxonomic scope" value="Bacteria"/>
</dbReference>
<dbReference type="InterPro" id="IPR014284">
    <property type="entry name" value="RNA_pol_sigma-70_dom"/>
</dbReference>
<dbReference type="KEGG" id="sti:Sthe_0675"/>
<dbReference type="InterPro" id="IPR036388">
    <property type="entry name" value="WH-like_DNA-bd_sf"/>
</dbReference>
<dbReference type="EMBL" id="CP001823">
    <property type="protein sequence ID" value="ACZ38112.1"/>
    <property type="molecule type" value="Genomic_DNA"/>
</dbReference>
<dbReference type="InterPro" id="IPR013325">
    <property type="entry name" value="RNA_pol_sigma_r2"/>
</dbReference>
<dbReference type="Pfam" id="PF04542">
    <property type="entry name" value="Sigma70_r2"/>
    <property type="match status" value="1"/>
</dbReference>
<evidence type="ECO:0000256" key="1">
    <source>
        <dbReference type="ARBA" id="ARBA00010641"/>
    </source>
</evidence>
<evidence type="ECO:0000256" key="3">
    <source>
        <dbReference type="ARBA" id="ARBA00023082"/>
    </source>
</evidence>
<dbReference type="SUPFAM" id="SSF88659">
    <property type="entry name" value="Sigma3 and sigma4 domains of RNA polymerase sigma factors"/>
    <property type="match status" value="1"/>
</dbReference>
<dbReference type="CDD" id="cd06171">
    <property type="entry name" value="Sigma70_r4"/>
    <property type="match status" value="1"/>
</dbReference>
<dbReference type="Proteomes" id="UP000002027">
    <property type="component" value="Chromosome 1"/>
</dbReference>
<keyword evidence="3" id="KW-0731">Sigma factor</keyword>
<evidence type="ECO:0000259" key="6">
    <source>
        <dbReference type="Pfam" id="PF04542"/>
    </source>
</evidence>
<dbReference type="PANTHER" id="PTHR43133">
    <property type="entry name" value="RNA POLYMERASE ECF-TYPE SIGMA FACTO"/>
    <property type="match status" value="1"/>
</dbReference>
<dbReference type="Gene3D" id="1.10.10.10">
    <property type="entry name" value="Winged helix-like DNA-binding domain superfamily/Winged helix DNA-binding domain"/>
    <property type="match status" value="1"/>
</dbReference>
<dbReference type="NCBIfam" id="TIGR02937">
    <property type="entry name" value="sigma70-ECF"/>
    <property type="match status" value="1"/>
</dbReference>
<keyword evidence="9" id="KW-1185">Reference proteome</keyword>
<comment type="similarity">
    <text evidence="1">Belongs to the sigma-70 factor family. ECF subfamily.</text>
</comment>
<dbReference type="InterPro" id="IPR039425">
    <property type="entry name" value="RNA_pol_sigma-70-like"/>
</dbReference>
<dbReference type="RefSeq" id="WP_012871159.1">
    <property type="nucleotide sequence ID" value="NC_013523.1"/>
</dbReference>
<dbReference type="InterPro" id="IPR013249">
    <property type="entry name" value="RNA_pol_sigma70_r4_t2"/>
</dbReference>
<evidence type="ECO:0000313" key="9">
    <source>
        <dbReference type="Proteomes" id="UP000002027"/>
    </source>
</evidence>
<sequence length="208" mass="23108">MVKPWEIDLTVYEDEQALLDGLRRREPVACTCLLKRFGPRMYQLAIRLMGDPDEAEGVLQEALIQACRRIEDFEGRSGLGTWLHRIVTNTALMRLRRRKPVTVDLHEQLQKRAAVPPALVDATTEPSAEVMGAELRAMIDRALADLPDTLRTAFVLREIEGLSTREAAAELGISESALKVRVHRARLALRAALAPYLDDTGAGGKEAT</sequence>
<name>D1C1J5_SPHTD</name>
<evidence type="ECO:0000256" key="5">
    <source>
        <dbReference type="ARBA" id="ARBA00023163"/>
    </source>
</evidence>
<reference evidence="8 9" key="2">
    <citation type="journal article" date="2010" name="Stand. Genomic Sci.">
        <title>Complete genome sequence of Desulfohalobium retbaense type strain (HR(100)).</title>
        <authorList>
            <person name="Spring S."/>
            <person name="Nolan M."/>
            <person name="Lapidus A."/>
            <person name="Glavina Del Rio T."/>
            <person name="Copeland A."/>
            <person name="Tice H."/>
            <person name="Cheng J.F."/>
            <person name="Lucas S."/>
            <person name="Land M."/>
            <person name="Chen F."/>
            <person name="Bruce D."/>
            <person name="Goodwin L."/>
            <person name="Pitluck S."/>
            <person name="Ivanova N."/>
            <person name="Mavromatis K."/>
            <person name="Mikhailova N."/>
            <person name="Pati A."/>
            <person name="Chen A."/>
            <person name="Palaniappan K."/>
            <person name="Hauser L."/>
            <person name="Chang Y.J."/>
            <person name="Jeffries C.D."/>
            <person name="Munk C."/>
            <person name="Kiss H."/>
            <person name="Chain P."/>
            <person name="Han C."/>
            <person name="Brettin T."/>
            <person name="Detter J.C."/>
            <person name="Schuler E."/>
            <person name="Goker M."/>
            <person name="Rohde M."/>
            <person name="Bristow J."/>
            <person name="Eisen J.A."/>
            <person name="Markowitz V."/>
            <person name="Hugenholtz P."/>
            <person name="Kyrpides N.C."/>
            <person name="Klenk H.P."/>
        </authorList>
    </citation>
    <scope>NUCLEOTIDE SEQUENCE [LARGE SCALE GENOMIC DNA]</scope>
    <source>
        <strain evidence="9">ATCC 49802 / DSM 20745 / S 6022</strain>
    </source>
</reference>
<keyword evidence="5" id="KW-0804">Transcription</keyword>
<dbReference type="AlphaFoldDB" id="D1C1J5"/>
<gene>
    <name evidence="8" type="ordered locus">Sthe_0675</name>
</gene>
<dbReference type="OrthoDB" id="9780326at2"/>
<dbReference type="GO" id="GO:0016987">
    <property type="term" value="F:sigma factor activity"/>
    <property type="evidence" value="ECO:0007669"/>
    <property type="project" value="UniProtKB-KW"/>
</dbReference>
<evidence type="ECO:0000313" key="8">
    <source>
        <dbReference type="EMBL" id="ACZ38112.1"/>
    </source>
</evidence>
<dbReference type="InterPro" id="IPR007627">
    <property type="entry name" value="RNA_pol_sigma70_r2"/>
</dbReference>